<dbReference type="RefSeq" id="WP_066517624.1">
    <property type="nucleotide sequence ID" value="NZ_AP017655.1"/>
</dbReference>
<protein>
    <submittedName>
        <fullName evidence="1">Uncharacterized protein</fullName>
    </submittedName>
</protein>
<organism evidence="1 2">
    <name type="scientific">Sphingobium cloacae</name>
    <dbReference type="NCBI Taxonomy" id="120107"/>
    <lineage>
        <taxon>Bacteria</taxon>
        <taxon>Pseudomonadati</taxon>
        <taxon>Pseudomonadota</taxon>
        <taxon>Alphaproteobacteria</taxon>
        <taxon>Sphingomonadales</taxon>
        <taxon>Sphingomonadaceae</taxon>
        <taxon>Sphingobium</taxon>
    </lineage>
</organism>
<dbReference type="EMBL" id="AP017655">
    <property type="protein sequence ID" value="BAV64795.1"/>
    <property type="molecule type" value="Genomic_DNA"/>
</dbReference>
<keyword evidence="2" id="KW-1185">Reference proteome</keyword>
<dbReference type="AlphaFoldDB" id="A0A1E1F2Q8"/>
<sequence>MVRVEGFAIVPVIPTAAMIAAGSAESSIASIWTAMVATVDQVPDAVVVEDVLAPFRAMRVRLSAPRGCDVPAETLAALPPLGRVRRNPDFWGDLEVRRLVIELHRQVTIDCALAMIEARVGAERTPSKSALGRAWKRLDLHTKSKRRGSR</sequence>
<evidence type="ECO:0000313" key="1">
    <source>
        <dbReference type="EMBL" id="BAV64795.1"/>
    </source>
</evidence>
<accession>A0A1E1F2Q8</accession>
<dbReference type="KEGG" id="sclo:SCLO_1017550"/>
<name>A0A1E1F2Q8_9SPHN</name>
<dbReference type="Proteomes" id="UP000218272">
    <property type="component" value="Chromosome SCLO_1"/>
</dbReference>
<evidence type="ECO:0000313" key="2">
    <source>
        <dbReference type="Proteomes" id="UP000218272"/>
    </source>
</evidence>
<gene>
    <name evidence="1" type="ORF">SCLO_1017550</name>
</gene>
<proteinExistence type="predicted"/>
<reference evidence="1 2" key="1">
    <citation type="submission" date="2016-10" db="EMBL/GenBank/DDBJ databases">
        <title>Complete Genome Sequence of the Nonylphenol-Degrading Bacterium Sphingobium cloacae JCM 10874T.</title>
        <authorList>
            <person name="Ootsuka M."/>
            <person name="Nishizawa T."/>
            <person name="Ohta H."/>
        </authorList>
    </citation>
    <scope>NUCLEOTIDE SEQUENCE [LARGE SCALE GENOMIC DNA]</scope>
    <source>
        <strain evidence="1 2">JCM 10874</strain>
    </source>
</reference>
<dbReference type="OrthoDB" id="8162243at2"/>